<feature type="coiled-coil region" evidence="1">
    <location>
        <begin position="187"/>
        <end position="221"/>
    </location>
</feature>
<accession>A0ABD3NCV1</accession>
<feature type="signal peptide" evidence="3">
    <location>
        <begin position="1"/>
        <end position="26"/>
    </location>
</feature>
<organism evidence="5 6">
    <name type="scientific">Cyclotella atomus</name>
    <dbReference type="NCBI Taxonomy" id="382360"/>
    <lineage>
        <taxon>Eukaryota</taxon>
        <taxon>Sar</taxon>
        <taxon>Stramenopiles</taxon>
        <taxon>Ochrophyta</taxon>
        <taxon>Bacillariophyta</taxon>
        <taxon>Coscinodiscophyceae</taxon>
        <taxon>Thalassiosirophycidae</taxon>
        <taxon>Stephanodiscales</taxon>
        <taxon>Stephanodiscaceae</taxon>
        <taxon>Cyclotella</taxon>
    </lineage>
</organism>
<dbReference type="SUPFAM" id="SSF46565">
    <property type="entry name" value="Chaperone J-domain"/>
    <property type="match status" value="1"/>
</dbReference>
<dbReference type="Gene3D" id="2.90.10.30">
    <property type="match status" value="1"/>
</dbReference>
<feature type="domain" description="J" evidence="4">
    <location>
        <begin position="71"/>
        <end position="187"/>
    </location>
</feature>
<dbReference type="EMBL" id="JALLPJ020001216">
    <property type="protein sequence ID" value="KAL3773875.1"/>
    <property type="molecule type" value="Genomic_DNA"/>
</dbReference>
<gene>
    <name evidence="5" type="ORF">ACHAWO_007195</name>
</gene>
<feature type="compositionally biased region" description="Basic and acidic residues" evidence="2">
    <location>
        <begin position="401"/>
        <end position="411"/>
    </location>
</feature>
<proteinExistence type="predicted"/>
<feature type="chain" id="PRO_5044841890" description="J domain-containing protein" evidence="3">
    <location>
        <begin position="27"/>
        <end position="792"/>
    </location>
</feature>
<keyword evidence="1" id="KW-0175">Coiled coil</keyword>
<feature type="region of interest" description="Disordered" evidence="2">
    <location>
        <begin position="376"/>
        <end position="426"/>
    </location>
</feature>
<name>A0ABD3NCV1_9STRA</name>
<feature type="compositionally biased region" description="Polar residues" evidence="2">
    <location>
        <begin position="415"/>
        <end position="426"/>
    </location>
</feature>
<dbReference type="PROSITE" id="PS50076">
    <property type="entry name" value="DNAJ_2"/>
    <property type="match status" value="1"/>
</dbReference>
<keyword evidence="3" id="KW-0732">Signal</keyword>
<dbReference type="AlphaFoldDB" id="A0ABD3NCV1"/>
<feature type="region of interest" description="Disordered" evidence="2">
    <location>
        <begin position="633"/>
        <end position="653"/>
    </location>
</feature>
<keyword evidence="6" id="KW-1185">Reference proteome</keyword>
<dbReference type="CDD" id="cd06257">
    <property type="entry name" value="DnaJ"/>
    <property type="match status" value="1"/>
</dbReference>
<feature type="region of interest" description="Disordered" evidence="2">
    <location>
        <begin position="552"/>
        <end position="582"/>
    </location>
</feature>
<protein>
    <recommendedName>
        <fullName evidence="4">J domain-containing protein</fullName>
    </recommendedName>
</protein>
<dbReference type="Proteomes" id="UP001530400">
    <property type="component" value="Unassembled WGS sequence"/>
</dbReference>
<dbReference type="InterPro" id="IPR001623">
    <property type="entry name" value="DnaJ_domain"/>
</dbReference>
<dbReference type="PROSITE" id="PS00636">
    <property type="entry name" value="DNAJ_1"/>
    <property type="match status" value="1"/>
</dbReference>
<evidence type="ECO:0000259" key="4">
    <source>
        <dbReference type="PROSITE" id="PS50076"/>
    </source>
</evidence>
<evidence type="ECO:0000313" key="5">
    <source>
        <dbReference type="EMBL" id="KAL3773875.1"/>
    </source>
</evidence>
<dbReference type="InterPro" id="IPR018253">
    <property type="entry name" value="DnaJ_domain_CS"/>
</dbReference>
<dbReference type="PRINTS" id="PR00625">
    <property type="entry name" value="JDOMAIN"/>
</dbReference>
<comment type="caution">
    <text evidence="5">The sequence shown here is derived from an EMBL/GenBank/DDBJ whole genome shotgun (WGS) entry which is preliminary data.</text>
</comment>
<dbReference type="PANTHER" id="PTHR43948">
    <property type="entry name" value="DNAJ HOMOLOG SUBFAMILY B"/>
    <property type="match status" value="1"/>
</dbReference>
<evidence type="ECO:0000313" key="6">
    <source>
        <dbReference type="Proteomes" id="UP001530400"/>
    </source>
</evidence>
<evidence type="ECO:0000256" key="2">
    <source>
        <dbReference type="SAM" id="MobiDB-lite"/>
    </source>
</evidence>
<sequence length="792" mass="90165">MSCGDRSRRRKPSVASIVTFLTLALSMYDEQRGEYSQQSVSGRLHHTYSFASAASTPQNDVPDSDLPRPINYYELLDLESPDMHRRPRTQALHNRKKRSSYRARITNDQVKKAYRKQAQLYHPDKLAARRLKQEKRNATDGNVTIDIENDPLANMTIEEATARFAKIAEAYQVLSDPAQRYDYDWELLEMEDEYEEERLLIKQQQQANKRERQNHDMYRKDGVSVPDSFSLYETMRNGAESFTAWKDNLNLDPWAVFEDFFFQDSTLGDEPSGGNDFYNGEQSYRHQRYKQSQTKQMQSPRVSEQTIYRGFDPGYGANVYTVLRREDFINDERDDDGKYYYQILGQDFISGTQVDPYTGFTLREYYSAVTEPYLVEEGRSNKDDTYDDTYDGHSQRRSPRRQRESIHRLEPGESITPNRSNTANQWISPNGRYEAVLSPTCELQIIRHDKTDNGPTSAIVWSTETYVPHSRAQGCNLALDTLGQLLLSVDYGSGLGSSTASNTVLWCSNMPAVVPHLFHEGNGEESILFHYYASLDNDGVIGVYRVQTKDLNQRSSKGKMRSAKPKPGTDANEKAVRTGQPKRHMPEIVERLSLMYHRLSQASIEQRKTKAALAWNFLAFNVGRMLTARPSVAGDDSNHLSPRSNESEDIPVEGSSNRAECVYSTSPVGCLTPGRNVIYLSRTFATKVKDSLKSLDSKLDDFLSHLSEPADEYESFMYEDDEDDDLLDTLLRVTGAAGAKGFQLGKAGVQAAHIGLKHSRRAAGRVVGKMKEKVGKQSAKWSERMTEKDEFF</sequence>
<dbReference type="PANTHER" id="PTHR43948:SF10">
    <property type="entry name" value="MRJ, ISOFORM E"/>
    <property type="match status" value="1"/>
</dbReference>
<evidence type="ECO:0000256" key="1">
    <source>
        <dbReference type="SAM" id="Coils"/>
    </source>
</evidence>
<reference evidence="5 6" key="1">
    <citation type="submission" date="2024-10" db="EMBL/GenBank/DDBJ databases">
        <title>Updated reference genomes for cyclostephanoid diatoms.</title>
        <authorList>
            <person name="Roberts W.R."/>
            <person name="Alverson A.J."/>
        </authorList>
    </citation>
    <scope>NUCLEOTIDE SEQUENCE [LARGE SCALE GENOMIC DNA]</scope>
    <source>
        <strain evidence="5 6">AJA010-31</strain>
    </source>
</reference>
<evidence type="ECO:0000256" key="3">
    <source>
        <dbReference type="SAM" id="SignalP"/>
    </source>
</evidence>
<dbReference type="Gene3D" id="1.10.287.110">
    <property type="entry name" value="DnaJ domain"/>
    <property type="match status" value="1"/>
</dbReference>
<dbReference type="SMART" id="SM00271">
    <property type="entry name" value="DnaJ"/>
    <property type="match status" value="1"/>
</dbReference>
<dbReference type="InterPro" id="IPR036869">
    <property type="entry name" value="J_dom_sf"/>
</dbReference>
<feature type="compositionally biased region" description="Basic and acidic residues" evidence="2">
    <location>
        <begin position="376"/>
        <end position="394"/>
    </location>
</feature>